<evidence type="ECO:0000256" key="7">
    <source>
        <dbReference type="ARBA" id="ARBA00022729"/>
    </source>
</evidence>
<evidence type="ECO:0000313" key="15">
    <source>
        <dbReference type="Proteomes" id="UP000774326"/>
    </source>
</evidence>
<feature type="signal peptide" evidence="13">
    <location>
        <begin position="1"/>
        <end position="18"/>
    </location>
</feature>
<evidence type="ECO:0000256" key="5">
    <source>
        <dbReference type="ARBA" id="ARBA00022448"/>
    </source>
</evidence>
<feature type="chain" id="PRO_5040486172" description="Protein SOP4" evidence="13">
    <location>
        <begin position="19"/>
        <end position="257"/>
    </location>
</feature>
<keyword evidence="5" id="KW-0813">Transport</keyword>
<dbReference type="OrthoDB" id="27095at2759"/>
<dbReference type="Proteomes" id="UP000774326">
    <property type="component" value="Unassembled WGS sequence"/>
</dbReference>
<comment type="subcellular location">
    <subcellularLocation>
        <location evidence="2">Endoplasmic reticulum membrane</location>
        <topology evidence="2">Single-pass type I membrane protein</topology>
    </subcellularLocation>
</comment>
<evidence type="ECO:0000256" key="8">
    <source>
        <dbReference type="ARBA" id="ARBA00022927"/>
    </source>
</evidence>
<reference evidence="14" key="1">
    <citation type="journal article" date="2021" name="Open Biol.">
        <title>Shared evolutionary footprints suggest mitochondrial oxidative damage underlies multiple complex I losses in fungi.</title>
        <authorList>
            <person name="Schikora-Tamarit M.A."/>
            <person name="Marcet-Houben M."/>
            <person name="Nosek J."/>
            <person name="Gabaldon T."/>
        </authorList>
    </citation>
    <scope>NUCLEOTIDE SEQUENCE</scope>
    <source>
        <strain evidence="14">CBS2887</strain>
    </source>
</reference>
<evidence type="ECO:0000256" key="9">
    <source>
        <dbReference type="ARBA" id="ARBA00022989"/>
    </source>
</evidence>
<evidence type="ECO:0000256" key="1">
    <source>
        <dbReference type="ARBA" id="ARBA00002205"/>
    </source>
</evidence>
<evidence type="ECO:0000256" key="11">
    <source>
        <dbReference type="ARBA" id="ARBA00023180"/>
    </source>
</evidence>
<evidence type="ECO:0000256" key="13">
    <source>
        <dbReference type="SAM" id="SignalP"/>
    </source>
</evidence>
<keyword evidence="7 13" id="KW-0732">Signal</keyword>
<organism evidence="14 15">
    <name type="scientific">Wickerhamomyces pijperi</name>
    <name type="common">Yeast</name>
    <name type="synonym">Pichia pijperi</name>
    <dbReference type="NCBI Taxonomy" id="599730"/>
    <lineage>
        <taxon>Eukaryota</taxon>
        <taxon>Fungi</taxon>
        <taxon>Dikarya</taxon>
        <taxon>Ascomycota</taxon>
        <taxon>Saccharomycotina</taxon>
        <taxon>Saccharomycetes</taxon>
        <taxon>Phaffomycetales</taxon>
        <taxon>Wickerhamomycetaceae</taxon>
        <taxon>Wickerhamomyces</taxon>
    </lineage>
</organism>
<dbReference type="GO" id="GO:0015031">
    <property type="term" value="P:protein transport"/>
    <property type="evidence" value="ECO:0007669"/>
    <property type="project" value="UniProtKB-KW"/>
</dbReference>
<proteinExistence type="inferred from homology"/>
<feature type="compositionally biased region" description="Basic and acidic residues" evidence="12">
    <location>
        <begin position="223"/>
        <end position="245"/>
    </location>
</feature>
<evidence type="ECO:0000256" key="10">
    <source>
        <dbReference type="ARBA" id="ARBA00023136"/>
    </source>
</evidence>
<evidence type="ECO:0000313" key="14">
    <source>
        <dbReference type="EMBL" id="KAH3684642.1"/>
    </source>
</evidence>
<evidence type="ECO:0000256" key="2">
    <source>
        <dbReference type="ARBA" id="ARBA00004115"/>
    </source>
</evidence>
<dbReference type="Pfam" id="PF17081">
    <property type="entry name" value="SOP4"/>
    <property type="match status" value="1"/>
</dbReference>
<dbReference type="EMBL" id="JAEUBG010002387">
    <property type="protein sequence ID" value="KAH3684642.1"/>
    <property type="molecule type" value="Genomic_DNA"/>
</dbReference>
<keyword evidence="6" id="KW-0812">Transmembrane</keyword>
<keyword evidence="8" id="KW-0653">Protein transport</keyword>
<comment type="caution">
    <text evidence="14">The sequence shown here is derived from an EMBL/GenBank/DDBJ whole genome shotgun (WGS) entry which is preliminary data.</text>
</comment>
<evidence type="ECO:0000256" key="6">
    <source>
        <dbReference type="ARBA" id="ARBA00022692"/>
    </source>
</evidence>
<evidence type="ECO:0000256" key="3">
    <source>
        <dbReference type="ARBA" id="ARBA00007486"/>
    </source>
</evidence>
<comment type="similarity">
    <text evidence="3">Belongs to the SOP4 family.</text>
</comment>
<name>A0A9P8Q7U6_WICPI</name>
<evidence type="ECO:0000256" key="4">
    <source>
        <dbReference type="ARBA" id="ARBA00020106"/>
    </source>
</evidence>
<accession>A0A9P8Q7U6</accession>
<dbReference type="GO" id="GO:0072546">
    <property type="term" value="C:EMC complex"/>
    <property type="evidence" value="ECO:0007669"/>
    <property type="project" value="TreeGrafter"/>
</dbReference>
<dbReference type="PANTHER" id="PTHR13605">
    <property type="entry name" value="ER MEMBRANE PROTEIN COMPLEX SUBUNIT 7"/>
    <property type="match status" value="1"/>
</dbReference>
<gene>
    <name evidence="14" type="ORF">WICPIJ_004398</name>
</gene>
<keyword evidence="9" id="KW-1133">Transmembrane helix</keyword>
<reference evidence="14" key="2">
    <citation type="submission" date="2021-01" db="EMBL/GenBank/DDBJ databases">
        <authorList>
            <person name="Schikora-Tamarit M.A."/>
        </authorList>
    </citation>
    <scope>NUCLEOTIDE SEQUENCE</scope>
    <source>
        <strain evidence="14">CBS2887</strain>
    </source>
</reference>
<feature type="compositionally biased region" description="Basic residues" evidence="12">
    <location>
        <begin position="248"/>
        <end position="257"/>
    </location>
</feature>
<keyword evidence="11" id="KW-0325">Glycoprotein</keyword>
<feature type="region of interest" description="Disordered" evidence="12">
    <location>
        <begin position="193"/>
        <end position="257"/>
    </location>
</feature>
<dbReference type="AlphaFoldDB" id="A0A9P8Q7U6"/>
<keyword evidence="15" id="KW-1185">Reference proteome</keyword>
<dbReference type="InterPro" id="IPR031395">
    <property type="entry name" value="Sop4"/>
</dbReference>
<dbReference type="PANTHER" id="PTHR13605:SF4">
    <property type="entry name" value="ER MEMBRANE PROTEIN COMPLEX SUBUNIT 7"/>
    <property type="match status" value="1"/>
</dbReference>
<sequence>MQFSSILLSSLLATVAHSATIQGQVNFPYNITSKDVENTNIEIQQVGAKTSSNSLISSRVFLQSNSAFMFKDVKDGEYILSLDSIDFKFTPSKVKISVQQDQVKTYLYEVGSSYQQSKIAVHHPLQYRLSGKDPQRIYGAKPSNGLLDVEPIKTIVNSPLYLTMVVGLISLFLLPMIWEMIDPEVAAAAKKYREGNESNSTSTSTATAADDKEIEEDNAATEGNEKENVADEKRELIEEKKEQASKKSTLKNKKRKS</sequence>
<keyword evidence="10" id="KW-0472">Membrane</keyword>
<dbReference type="InterPro" id="IPR039163">
    <property type="entry name" value="EMC7"/>
</dbReference>
<comment type="function">
    <text evidence="1">Involved in the export of PMA1, possibly through the monitoring or assisting of PMA1 folding and acquisition of competence to enter vesicles.</text>
</comment>
<protein>
    <recommendedName>
        <fullName evidence="4">Protein SOP4</fullName>
    </recommendedName>
</protein>
<evidence type="ECO:0000256" key="12">
    <source>
        <dbReference type="SAM" id="MobiDB-lite"/>
    </source>
</evidence>